<protein>
    <submittedName>
        <fullName evidence="2">Mu-like prophage protein</fullName>
    </submittedName>
</protein>
<sequence length="710" mass="75123">MDEEQEFAGSGDDQYPDAPGEENNLLEQNPELDQENQEYVAGIDPGDEAYVTDADQENQGYTTDFDPEGQFYPDETDTSNAELYGSEYEADFTSTDTGQDEGPESSAYQGDYSPNLVGDDYDYENFSGNFDNQDVYDSYNSLYAGQNEHFASNQADEQEDDPNVAGFVRNWGATSDTVGFRDVNYAGEMYSSNAYSGGETSNWEQSLGQYEPGTAADADSFAGDNDESQPSLNLDNNWDWEQTDLSGEQTTAYSFDNSSDGDEKDAQPDAAETFSQTDGPVNFEDDAQVWEPSPQEDADENSPDAVNRVANGVLLGEGTLDDSSDQVADSDSRSFADLAAMSWGDGPPLNFGADSDVFGLSSGYSFLEYPEQAQPLTFSALTEAELSAGGVLVSEGVLAGSADADNGEDDKAGGFPSLTLQNDGSGAPVVLQANATVDIGADTSTNPASEKDVNAAQVDTEAAEAGLVGLGLFQELTYPIWKQLPNPQGKLTDFNLSFQDISGFSKPTGYAYINRVNSLTGNPTKWKGLRLDYGPNVKIPKVDPATGEQIIDPVTNKAIPEVNWHWNQDGVNKAFGIENHTKLDSGTFGEAFGQSLKITRPLGKVALVAGVAADAWSLGSEVNQSLQTGQWNNTVVESARIAGGWGGGWAGAEAGGGVGATIGTVLLPGLGTVVGGAVGGLVGGALGYFAGSEVAETAAEQATGYQRPKQ</sequence>
<dbReference type="eggNOG" id="ENOG50341X3">
    <property type="taxonomic scope" value="Bacteria"/>
</dbReference>
<dbReference type="RefSeq" id="WP_023172096.1">
    <property type="nucleotide sequence ID" value="NC_022600.1"/>
</dbReference>
<dbReference type="KEGG" id="glj:GKIL_0800"/>
<name>U5QDQ9_GLOK1</name>
<dbReference type="EMBL" id="CP003587">
    <property type="protein sequence ID" value="AGY57046.1"/>
    <property type="molecule type" value="Genomic_DNA"/>
</dbReference>
<evidence type="ECO:0000313" key="2">
    <source>
        <dbReference type="EMBL" id="AGY57046.1"/>
    </source>
</evidence>
<accession>U5QDQ9</accession>
<dbReference type="AlphaFoldDB" id="U5QDQ9"/>
<feature type="region of interest" description="Disordered" evidence="1">
    <location>
        <begin position="190"/>
        <end position="239"/>
    </location>
</feature>
<feature type="region of interest" description="Disordered" evidence="1">
    <location>
        <begin position="1"/>
        <end position="118"/>
    </location>
</feature>
<evidence type="ECO:0000313" key="3">
    <source>
        <dbReference type="Proteomes" id="UP000017396"/>
    </source>
</evidence>
<dbReference type="Proteomes" id="UP000017396">
    <property type="component" value="Chromosome"/>
</dbReference>
<feature type="compositionally biased region" description="Polar residues" evidence="1">
    <location>
        <begin position="228"/>
        <end position="239"/>
    </location>
</feature>
<feature type="region of interest" description="Disordered" evidence="1">
    <location>
        <begin position="251"/>
        <end position="286"/>
    </location>
</feature>
<organism evidence="2 3">
    <name type="scientific">Gloeobacter kilaueensis (strain ATCC BAA-2537 / CCAP 1431/1 / ULC 316 / JS1)</name>
    <dbReference type="NCBI Taxonomy" id="1183438"/>
    <lineage>
        <taxon>Bacteria</taxon>
        <taxon>Bacillati</taxon>
        <taxon>Cyanobacteriota</taxon>
        <taxon>Cyanophyceae</taxon>
        <taxon>Gloeobacterales</taxon>
        <taxon>Gloeobacteraceae</taxon>
        <taxon>Gloeobacter</taxon>
    </lineage>
</organism>
<dbReference type="PANTHER" id="PTHR21525:SF9">
    <property type="entry name" value="CHANNEL_COLICIN DOMAIN-CONTAINING PROTEIN"/>
    <property type="match status" value="1"/>
</dbReference>
<keyword evidence="3" id="KW-1185">Reference proteome</keyword>
<evidence type="ECO:0000256" key="1">
    <source>
        <dbReference type="SAM" id="MobiDB-lite"/>
    </source>
</evidence>
<feature type="compositionally biased region" description="Polar residues" evidence="1">
    <location>
        <begin position="190"/>
        <end position="208"/>
    </location>
</feature>
<reference evidence="2 3" key="1">
    <citation type="journal article" date="2013" name="PLoS ONE">
        <title>Cultivation and Complete Genome Sequencing of Gloeobacter kilaueensis sp. nov., from a Lava Cave in Kilauea Caldera, Hawai'i.</title>
        <authorList>
            <person name="Saw J.H."/>
            <person name="Schatz M."/>
            <person name="Brown M.V."/>
            <person name="Kunkel D.D."/>
            <person name="Foster J.S."/>
            <person name="Shick H."/>
            <person name="Christensen S."/>
            <person name="Hou S."/>
            <person name="Wan X."/>
            <person name="Donachie S.P."/>
        </authorList>
    </citation>
    <scope>NUCLEOTIDE SEQUENCE [LARGE SCALE GENOMIC DNA]</scope>
    <source>
        <strain evidence="3">JS</strain>
    </source>
</reference>
<dbReference type="PATRIC" id="fig|1183438.3.peg.793"/>
<dbReference type="HOGENOM" id="CLU_388710_0_0_3"/>
<dbReference type="STRING" id="1183438.GKIL_0800"/>
<dbReference type="PANTHER" id="PTHR21525">
    <property type="entry name" value="MOTILE SPERM PROTEIN"/>
    <property type="match status" value="1"/>
</dbReference>
<gene>
    <name evidence="2" type="ORF">GKIL_0800</name>
</gene>
<proteinExistence type="predicted"/>